<dbReference type="EMBL" id="CP001737">
    <property type="protein sequence ID" value="ACV76595.1"/>
    <property type="molecule type" value="Genomic_DNA"/>
</dbReference>
<keyword evidence="4" id="KW-0949">S-adenosyl-L-methionine</keyword>
<evidence type="ECO:0000256" key="3">
    <source>
        <dbReference type="ARBA" id="ARBA00022679"/>
    </source>
</evidence>
<dbReference type="NCBIfam" id="NF004790">
    <property type="entry name" value="PRK06136.1"/>
    <property type="match status" value="1"/>
</dbReference>
<dbReference type="InterPro" id="IPR036291">
    <property type="entry name" value="NAD(P)-bd_dom_sf"/>
</dbReference>
<evidence type="ECO:0000256" key="1">
    <source>
        <dbReference type="ARBA" id="ARBA00012162"/>
    </source>
</evidence>
<dbReference type="InterPro" id="IPR000878">
    <property type="entry name" value="4pyrrol_Mease"/>
</dbReference>
<dbReference type="GO" id="GO:0043115">
    <property type="term" value="F:precorrin-2 dehydrogenase activity"/>
    <property type="evidence" value="ECO:0007669"/>
    <property type="project" value="InterPro"/>
</dbReference>
<dbReference type="GO" id="GO:0051287">
    <property type="term" value="F:NAD binding"/>
    <property type="evidence" value="ECO:0007669"/>
    <property type="project" value="InterPro"/>
</dbReference>
<dbReference type="eggNOG" id="COG0007">
    <property type="taxonomic scope" value="Bacteria"/>
</dbReference>
<keyword evidence="10" id="KW-1185">Reference proteome</keyword>
<dbReference type="KEGG" id="nml:Namu_0162"/>
<evidence type="ECO:0000256" key="7">
    <source>
        <dbReference type="SAM" id="MobiDB-lite"/>
    </source>
</evidence>
<proteinExistence type="predicted"/>
<reference evidence="10" key="1">
    <citation type="submission" date="2009-09" db="EMBL/GenBank/DDBJ databases">
        <title>The complete genome of Nakamurella multipartita DSM 44233.</title>
        <authorList>
            <consortium name="US DOE Joint Genome Institute (JGI-PGF)"/>
            <person name="Lucas S."/>
            <person name="Copeland A."/>
            <person name="Lapidus A."/>
            <person name="Glavina del Rio T."/>
            <person name="Dalin E."/>
            <person name="Tice H."/>
            <person name="Bruce D."/>
            <person name="Goodwin L."/>
            <person name="Pitluck S."/>
            <person name="Kyrpides N."/>
            <person name="Mavromatis K."/>
            <person name="Ivanova N."/>
            <person name="Ovchinnikova G."/>
            <person name="Sims D."/>
            <person name="Meincke L."/>
            <person name="Brettin T."/>
            <person name="Detter J.C."/>
            <person name="Han C."/>
            <person name="Larimer F."/>
            <person name="Land M."/>
            <person name="Hauser L."/>
            <person name="Markowitz V."/>
            <person name="Cheng J.-F."/>
            <person name="Hugenholtz P."/>
            <person name="Woyke T."/>
            <person name="Wu D."/>
            <person name="Klenk H.-P."/>
            <person name="Eisen J.A."/>
        </authorList>
    </citation>
    <scope>NUCLEOTIDE SEQUENCE [LARGE SCALE GENOMIC DNA]</scope>
    <source>
        <strain evidence="10">ATCC 700099 / DSM 44233 / CIP 104796 / JCM 9543 / NBRC 105858 / Y-104</strain>
    </source>
</reference>
<dbReference type="InterPro" id="IPR035996">
    <property type="entry name" value="4pyrrol_Methylase_sf"/>
</dbReference>
<dbReference type="eggNOG" id="COG1648">
    <property type="taxonomic scope" value="Bacteria"/>
</dbReference>
<dbReference type="SUPFAM" id="SSF53790">
    <property type="entry name" value="Tetrapyrrole methylase"/>
    <property type="match status" value="1"/>
</dbReference>
<dbReference type="Pfam" id="PF13241">
    <property type="entry name" value="NAD_binding_7"/>
    <property type="match status" value="1"/>
</dbReference>
<name>C8XJ08_NAKMY</name>
<dbReference type="RefSeq" id="WP_012814070.1">
    <property type="nucleotide sequence ID" value="NC_013235.1"/>
</dbReference>
<sequence length="385" mass="38152">MGGVTGASGFGALLPVAGRAVLITGGEEGALGRIAALREAGADLHVVAPTVAASVLDLAERGLLRWDARPVEPADVAAAWLVVLAGAPEVDAAVRGWAEQHRTFCLDDPADPAEPTAPARGSAGVGQVILVGGGPGDPGLITVAGLAAVRAADVVVTDRLAPLAVLDQVRPGTEIVDVGKIPRGRFTPQEQINAILVEHARAGRTVVRLKGGDNFVFGRGGEEWQACAEAGIPVRVIPGVSSAVAVPALAGIPLTHRTANQGFTVITAHVPPGDPRSTLDYAALARSGTALVIMMGVATLGAVAAELIGHGLDPATPAATVADGGLPEQRVVRGTLASIADDIAVAGLKAPAITVVGSVAAFDPSAGGAPVEAPGGPAPGGAGPR</sequence>
<dbReference type="GO" id="GO:0051266">
    <property type="term" value="F:sirohydrochlorin ferrochelatase activity"/>
    <property type="evidence" value="ECO:0007669"/>
    <property type="project" value="InterPro"/>
</dbReference>
<dbReference type="InterPro" id="IPR050161">
    <property type="entry name" value="Siro_Cobalamin_biosynth"/>
</dbReference>
<protein>
    <recommendedName>
        <fullName evidence="1">uroporphyrinogen-III C-methyltransferase</fullName>
        <ecNumber evidence="1">2.1.1.107</ecNumber>
    </recommendedName>
</protein>
<keyword evidence="2 9" id="KW-0489">Methyltransferase</keyword>
<accession>C8XJ08</accession>
<feature type="active site" description="Proton donor" evidence="6">
    <location>
        <position position="180"/>
    </location>
</feature>
<evidence type="ECO:0000256" key="5">
    <source>
        <dbReference type="ARBA" id="ARBA00023244"/>
    </source>
</evidence>
<dbReference type="InterPro" id="IPR014777">
    <property type="entry name" value="4pyrrole_Mease_sub1"/>
</dbReference>
<dbReference type="AlphaFoldDB" id="C8XJ08"/>
<dbReference type="GO" id="GO:0032259">
    <property type="term" value="P:methylation"/>
    <property type="evidence" value="ECO:0007669"/>
    <property type="project" value="UniProtKB-KW"/>
</dbReference>
<dbReference type="GO" id="GO:0004851">
    <property type="term" value="F:uroporphyrin-III C-methyltransferase activity"/>
    <property type="evidence" value="ECO:0007669"/>
    <property type="project" value="UniProtKB-EC"/>
</dbReference>
<dbReference type="CDD" id="cd11642">
    <property type="entry name" value="SUMT"/>
    <property type="match status" value="1"/>
</dbReference>
<dbReference type="GO" id="GO:0019354">
    <property type="term" value="P:siroheme biosynthetic process"/>
    <property type="evidence" value="ECO:0007669"/>
    <property type="project" value="InterPro"/>
</dbReference>
<dbReference type="PANTHER" id="PTHR45790:SF3">
    <property type="entry name" value="S-ADENOSYL-L-METHIONINE-DEPENDENT UROPORPHYRINOGEN III METHYLTRANSFERASE, CHLOROPLASTIC"/>
    <property type="match status" value="1"/>
</dbReference>
<dbReference type="Proteomes" id="UP000002218">
    <property type="component" value="Chromosome"/>
</dbReference>
<dbReference type="PANTHER" id="PTHR45790">
    <property type="entry name" value="SIROHEME SYNTHASE-RELATED"/>
    <property type="match status" value="1"/>
</dbReference>
<dbReference type="EC" id="2.1.1.107" evidence="1"/>
<dbReference type="GO" id="GO:0009236">
    <property type="term" value="P:cobalamin biosynthetic process"/>
    <property type="evidence" value="ECO:0007669"/>
    <property type="project" value="InterPro"/>
</dbReference>
<dbReference type="NCBIfam" id="TIGR01469">
    <property type="entry name" value="cobA_cysG_Cterm"/>
    <property type="match status" value="1"/>
</dbReference>
<feature type="active site" description="Proton acceptor" evidence="6">
    <location>
        <position position="158"/>
    </location>
</feature>
<dbReference type="InterPro" id="IPR012409">
    <property type="entry name" value="Sirohaem_synth"/>
</dbReference>
<evidence type="ECO:0000313" key="10">
    <source>
        <dbReference type="Proteomes" id="UP000002218"/>
    </source>
</evidence>
<dbReference type="Gene3D" id="3.30.950.10">
    <property type="entry name" value="Methyltransferase, Cobalt-precorrin-4 Transmethylase, Domain 2"/>
    <property type="match status" value="1"/>
</dbReference>
<dbReference type="InterPro" id="IPR006366">
    <property type="entry name" value="CobA/CysG_C"/>
</dbReference>
<dbReference type="FunFam" id="3.40.1010.10:FF:000001">
    <property type="entry name" value="Siroheme synthase"/>
    <property type="match status" value="1"/>
</dbReference>
<evidence type="ECO:0000313" key="9">
    <source>
        <dbReference type="EMBL" id="ACV76595.1"/>
    </source>
</evidence>
<keyword evidence="5" id="KW-0627">Porphyrin biosynthesis</keyword>
<gene>
    <name evidence="9" type="ordered locus">Namu_0162</name>
</gene>
<keyword evidence="3 9" id="KW-0808">Transferase</keyword>
<feature type="region of interest" description="Disordered" evidence="7">
    <location>
        <begin position="365"/>
        <end position="385"/>
    </location>
</feature>
<dbReference type="STRING" id="479431.Namu_0162"/>
<evidence type="ECO:0000256" key="2">
    <source>
        <dbReference type="ARBA" id="ARBA00022603"/>
    </source>
</evidence>
<dbReference type="Pfam" id="PF00590">
    <property type="entry name" value="TP_methylase"/>
    <property type="match status" value="1"/>
</dbReference>
<reference evidence="9 10" key="2">
    <citation type="journal article" date="2010" name="Stand. Genomic Sci.">
        <title>Complete genome sequence of Nakamurella multipartita type strain (Y-104).</title>
        <authorList>
            <person name="Tice H."/>
            <person name="Mayilraj S."/>
            <person name="Sims D."/>
            <person name="Lapidus A."/>
            <person name="Nolan M."/>
            <person name="Lucas S."/>
            <person name="Glavina Del Rio T."/>
            <person name="Copeland A."/>
            <person name="Cheng J.F."/>
            <person name="Meincke L."/>
            <person name="Bruce D."/>
            <person name="Goodwin L."/>
            <person name="Pitluck S."/>
            <person name="Ivanova N."/>
            <person name="Mavromatis K."/>
            <person name="Ovchinnikova G."/>
            <person name="Pati A."/>
            <person name="Chen A."/>
            <person name="Palaniappan K."/>
            <person name="Land M."/>
            <person name="Hauser L."/>
            <person name="Chang Y.J."/>
            <person name="Jeffries C.D."/>
            <person name="Detter J.C."/>
            <person name="Brettin T."/>
            <person name="Rohde M."/>
            <person name="Goker M."/>
            <person name="Bristow J."/>
            <person name="Eisen J.A."/>
            <person name="Markowitz V."/>
            <person name="Hugenholtz P."/>
            <person name="Kyrpides N.C."/>
            <person name="Klenk H.P."/>
            <person name="Chen F."/>
        </authorList>
    </citation>
    <scope>NUCLEOTIDE SEQUENCE [LARGE SCALE GENOMIC DNA]</scope>
    <source>
        <strain evidence="10">ATCC 700099 / DSM 44233 / CIP 104796 / JCM 9543 / NBRC 105858 / Y-104</strain>
    </source>
</reference>
<feature type="compositionally biased region" description="Low complexity" evidence="7">
    <location>
        <begin position="366"/>
        <end position="375"/>
    </location>
</feature>
<dbReference type="Gene3D" id="3.40.50.720">
    <property type="entry name" value="NAD(P)-binding Rossmann-like Domain"/>
    <property type="match status" value="1"/>
</dbReference>
<dbReference type="SUPFAM" id="SSF51735">
    <property type="entry name" value="NAD(P)-binding Rossmann-fold domains"/>
    <property type="match status" value="1"/>
</dbReference>
<dbReference type="Gene3D" id="3.40.1010.10">
    <property type="entry name" value="Cobalt-precorrin-4 Transmethylase, Domain 1"/>
    <property type="match status" value="1"/>
</dbReference>
<dbReference type="InParanoid" id="C8XJ08"/>
<organism evidence="9 10">
    <name type="scientific">Nakamurella multipartita (strain ATCC 700099 / DSM 44233 / CIP 104796 / JCM 9543 / NBRC 105858 / Y-104)</name>
    <name type="common">Microsphaera multipartita</name>
    <dbReference type="NCBI Taxonomy" id="479431"/>
    <lineage>
        <taxon>Bacteria</taxon>
        <taxon>Bacillati</taxon>
        <taxon>Actinomycetota</taxon>
        <taxon>Actinomycetes</taxon>
        <taxon>Nakamurellales</taxon>
        <taxon>Nakamurellaceae</taxon>
        <taxon>Nakamurella</taxon>
    </lineage>
</organism>
<feature type="domain" description="Tetrapyrrole methylase" evidence="8">
    <location>
        <begin position="128"/>
        <end position="339"/>
    </location>
</feature>
<evidence type="ECO:0000256" key="4">
    <source>
        <dbReference type="ARBA" id="ARBA00022691"/>
    </source>
</evidence>
<evidence type="ECO:0000256" key="6">
    <source>
        <dbReference type="PIRSR" id="PIRSR036426-1"/>
    </source>
</evidence>
<dbReference type="InterPro" id="IPR014776">
    <property type="entry name" value="4pyrrole_Mease_sub2"/>
</dbReference>
<evidence type="ECO:0000259" key="8">
    <source>
        <dbReference type="Pfam" id="PF00590"/>
    </source>
</evidence>
<dbReference type="PIRSF" id="PIRSF036426">
    <property type="entry name" value="Sirohaem_synth"/>
    <property type="match status" value="1"/>
</dbReference>
<dbReference type="HOGENOM" id="CLU_011276_1_0_11"/>